<evidence type="ECO:0000313" key="1">
    <source>
        <dbReference type="EMBL" id="PFT98673.1"/>
    </source>
</evidence>
<accession>A0A9X7B3D0</accession>
<organism evidence="1 2">
    <name type="scientific">Bacillus thuringiensis</name>
    <dbReference type="NCBI Taxonomy" id="1428"/>
    <lineage>
        <taxon>Bacteria</taxon>
        <taxon>Bacillati</taxon>
        <taxon>Bacillota</taxon>
        <taxon>Bacilli</taxon>
        <taxon>Bacillales</taxon>
        <taxon>Bacillaceae</taxon>
        <taxon>Bacillus</taxon>
        <taxon>Bacillus cereus group</taxon>
    </lineage>
</organism>
<proteinExistence type="predicted"/>
<comment type="caution">
    <text evidence="1">The sequence shown here is derived from an EMBL/GenBank/DDBJ whole genome shotgun (WGS) entry which is preliminary data.</text>
</comment>
<dbReference type="EMBL" id="NVCU01000042">
    <property type="protein sequence ID" value="PFT98673.1"/>
    <property type="molecule type" value="Genomic_DNA"/>
</dbReference>
<dbReference type="Proteomes" id="UP000225910">
    <property type="component" value="Unassembled WGS sequence"/>
</dbReference>
<dbReference type="AlphaFoldDB" id="A0A9X7B3D0"/>
<gene>
    <name evidence="1" type="ORF">COK81_04625</name>
</gene>
<reference evidence="1 2" key="1">
    <citation type="submission" date="2017-09" db="EMBL/GenBank/DDBJ databases">
        <title>Large-scale bioinformatics analysis of Bacillus genomes uncovers conserved roles of natural products in bacterial physiology.</title>
        <authorList>
            <consortium name="Agbiome Team Llc"/>
            <person name="Bleich R.M."/>
            <person name="Grubbs K.J."/>
            <person name="Santa Maria K.C."/>
            <person name="Allen S.E."/>
            <person name="Farag S."/>
            <person name="Shank E.A."/>
            <person name="Bowers A."/>
        </authorList>
    </citation>
    <scope>NUCLEOTIDE SEQUENCE [LARGE SCALE GENOMIC DNA]</scope>
    <source>
        <strain evidence="1 2">AFS064137</strain>
    </source>
</reference>
<evidence type="ECO:0000313" key="2">
    <source>
        <dbReference type="Proteomes" id="UP000225910"/>
    </source>
</evidence>
<protein>
    <submittedName>
        <fullName evidence="1">Uncharacterized protein</fullName>
    </submittedName>
</protein>
<name>A0A9X7B3D0_BACTU</name>
<sequence>MLTGTKQITASDFTNGIQIDTNSFQTNMHFKKTNTPSKFLMHGPKFFDELRIYLLKNNELGEYAL</sequence>
<feature type="non-terminal residue" evidence="1">
    <location>
        <position position="65"/>
    </location>
</feature>